<evidence type="ECO:0000313" key="6">
    <source>
        <dbReference type="EMBL" id="KAF9527963.1"/>
    </source>
</evidence>
<evidence type="ECO:0000256" key="3">
    <source>
        <dbReference type="ARBA" id="ARBA00008242"/>
    </source>
</evidence>
<reference evidence="6" key="1">
    <citation type="submission" date="2020-11" db="EMBL/GenBank/DDBJ databases">
        <authorList>
            <consortium name="DOE Joint Genome Institute"/>
            <person name="Ahrendt S."/>
            <person name="Riley R."/>
            <person name="Andreopoulos W."/>
            <person name="Labutti K."/>
            <person name="Pangilinan J."/>
            <person name="Ruiz-Duenas F.J."/>
            <person name="Barrasa J.M."/>
            <person name="Sanchez-Garcia M."/>
            <person name="Camarero S."/>
            <person name="Miyauchi S."/>
            <person name="Serrano A."/>
            <person name="Linde D."/>
            <person name="Babiker R."/>
            <person name="Drula E."/>
            <person name="Ayuso-Fernandez I."/>
            <person name="Pacheco R."/>
            <person name="Padilla G."/>
            <person name="Ferreira P."/>
            <person name="Barriuso J."/>
            <person name="Kellner H."/>
            <person name="Castanera R."/>
            <person name="Alfaro M."/>
            <person name="Ramirez L."/>
            <person name="Pisabarro A.G."/>
            <person name="Kuo A."/>
            <person name="Tritt A."/>
            <person name="Lipzen A."/>
            <person name="He G."/>
            <person name="Yan M."/>
            <person name="Ng V."/>
            <person name="Cullen D."/>
            <person name="Martin F."/>
            <person name="Rosso M.-N."/>
            <person name="Henrissat B."/>
            <person name="Hibbett D."/>
            <person name="Martinez A.T."/>
            <person name="Grigoriev I.V."/>
        </authorList>
    </citation>
    <scope>NUCLEOTIDE SEQUENCE</scope>
    <source>
        <strain evidence="6">CBS 506.95</strain>
    </source>
</reference>
<dbReference type="GO" id="GO:0009249">
    <property type="term" value="P:protein lipoylation"/>
    <property type="evidence" value="ECO:0007669"/>
    <property type="project" value="InterPro"/>
</dbReference>
<dbReference type="SUPFAM" id="SSF55681">
    <property type="entry name" value="Class II aaRS and biotin synthetases"/>
    <property type="match status" value="1"/>
</dbReference>
<dbReference type="InterPro" id="IPR045864">
    <property type="entry name" value="aa-tRNA-synth_II/BPL/LPL"/>
</dbReference>
<dbReference type="Proteomes" id="UP000807306">
    <property type="component" value="Unassembled WGS sequence"/>
</dbReference>
<proteinExistence type="inferred from homology"/>
<dbReference type="Gene3D" id="3.30.930.10">
    <property type="entry name" value="Bira Bifunctional Protein, Domain 2"/>
    <property type="match status" value="1"/>
</dbReference>
<dbReference type="PANTHER" id="PTHR12561">
    <property type="entry name" value="LIPOATE-PROTEIN LIGASE"/>
    <property type="match status" value="1"/>
</dbReference>
<dbReference type="Gene3D" id="3.30.390.50">
    <property type="entry name" value="CO dehydrogenase flavoprotein, C-terminal domain"/>
    <property type="match status" value="1"/>
</dbReference>
<evidence type="ECO:0000256" key="1">
    <source>
        <dbReference type="ARBA" id="ARBA00003253"/>
    </source>
</evidence>
<evidence type="ECO:0000256" key="4">
    <source>
        <dbReference type="ARBA" id="ARBA00015925"/>
    </source>
</evidence>
<dbReference type="PROSITE" id="PS51733">
    <property type="entry name" value="BPL_LPL_CATALYTIC"/>
    <property type="match status" value="1"/>
</dbReference>
<comment type="similarity">
    <text evidence="3">Belongs to the LplA family.</text>
</comment>
<dbReference type="AlphaFoldDB" id="A0A9P6EEE0"/>
<dbReference type="InterPro" id="IPR004143">
    <property type="entry name" value="BPL_LPL_catalytic"/>
</dbReference>
<keyword evidence="7" id="KW-1185">Reference proteome</keyword>
<dbReference type="GO" id="GO:0005739">
    <property type="term" value="C:mitochondrion"/>
    <property type="evidence" value="ECO:0007669"/>
    <property type="project" value="TreeGrafter"/>
</dbReference>
<comment type="caution">
    <text evidence="6">The sequence shown here is derived from an EMBL/GenBank/DDBJ whole genome shotgun (WGS) entry which is preliminary data.</text>
</comment>
<comment type="pathway">
    <text evidence="2">Protein modification; protein lipoylation via exogenous pathway; protein N(6)-(lipoyl)lysine from lipoate: step 2/2.</text>
</comment>
<evidence type="ECO:0000259" key="5">
    <source>
        <dbReference type="PROSITE" id="PS51733"/>
    </source>
</evidence>
<feature type="domain" description="BPL/LPL catalytic" evidence="5">
    <location>
        <begin position="83"/>
        <end position="290"/>
    </location>
</feature>
<evidence type="ECO:0000256" key="2">
    <source>
        <dbReference type="ARBA" id="ARBA00005085"/>
    </source>
</evidence>
<dbReference type="OrthoDB" id="201621at2759"/>
<dbReference type="CDD" id="cd16443">
    <property type="entry name" value="LplA"/>
    <property type="match status" value="1"/>
</dbReference>
<protein>
    <recommendedName>
        <fullName evidence="4">Putative lipoate-protein ligase A</fullName>
    </recommendedName>
</protein>
<dbReference type="PANTHER" id="PTHR12561:SF3">
    <property type="entry name" value="LIPOYLTRANSFERASE 1, MITOCHONDRIAL"/>
    <property type="match status" value="1"/>
</dbReference>
<gene>
    <name evidence="6" type="ORF">CPB83DRAFT_814445</name>
</gene>
<evidence type="ECO:0000313" key="7">
    <source>
        <dbReference type="Proteomes" id="UP000807306"/>
    </source>
</evidence>
<comment type="function">
    <text evidence="1">Catalyzes both the ATP-dependent activation of exogenously supplied lipoate to lipoyl-AMP and the transfer of the activated lipoyl onto the lipoyl domains of lipoate-dependent enzymes.</text>
</comment>
<sequence>MSSHSLGARRVVTRLANLRKQDYWNRNLPTLLRTPKWGTSRNLSTRTAVEAGCVTPNSNIFISEATDPYFNLTLEDWLFRHAPPAEPLLLIYRDSPCVVIGRHQNPWTEVNFPALRAAGLPFIRRRSGGGTVYHDLGNTNFSIHLPRASFDRHKTGDIVRRAVQSLGVDAQLNDRNDICVGNEKMICRLEKPHILLFMCCLYLLHPFHVSGSAYKIVNKRAYHHGTMLISTRLDTLGDVLRAPKKNIVTKGVASVRSPVCNLRHHSQSISHNHFVEAVVSEFRKEYSIDNDIHYIGDTKELRSVEYIQDGIDDLKTWEYMFGQTPEFTHHTQRTFPWAEVTAKIRSKHGVILDCALHFDNTHLSSLSAQKISLLVNELCRDQRYGFQQETEDKHCEGGLTGFAGDPGKIPTDNNREELEIMLAVTRWILEEMCY</sequence>
<name>A0A9P6EEE0_9AGAR</name>
<organism evidence="6 7">
    <name type="scientific">Crepidotus variabilis</name>
    <dbReference type="NCBI Taxonomy" id="179855"/>
    <lineage>
        <taxon>Eukaryota</taxon>
        <taxon>Fungi</taxon>
        <taxon>Dikarya</taxon>
        <taxon>Basidiomycota</taxon>
        <taxon>Agaricomycotina</taxon>
        <taxon>Agaricomycetes</taxon>
        <taxon>Agaricomycetidae</taxon>
        <taxon>Agaricales</taxon>
        <taxon>Agaricineae</taxon>
        <taxon>Crepidotaceae</taxon>
        <taxon>Crepidotus</taxon>
    </lineage>
</organism>
<dbReference type="GO" id="GO:0017118">
    <property type="term" value="F:lipoyltransferase activity"/>
    <property type="evidence" value="ECO:0007669"/>
    <property type="project" value="TreeGrafter"/>
</dbReference>
<accession>A0A9P6EEE0</accession>
<dbReference type="EMBL" id="MU157856">
    <property type="protein sequence ID" value="KAF9527963.1"/>
    <property type="molecule type" value="Genomic_DNA"/>
</dbReference>
<dbReference type="Pfam" id="PF21948">
    <property type="entry name" value="LplA-B_cat"/>
    <property type="match status" value="1"/>
</dbReference>
<dbReference type="InterPro" id="IPR004562">
    <property type="entry name" value="LipoylTrfase_LipoateP_Ligase"/>
</dbReference>